<proteinExistence type="predicted"/>
<evidence type="ECO:0000313" key="7">
    <source>
        <dbReference type="Proteomes" id="UP000076154"/>
    </source>
</evidence>
<dbReference type="PROSITE" id="PS50865">
    <property type="entry name" value="ZF_MYND_2"/>
    <property type="match status" value="1"/>
</dbReference>
<dbReference type="InterPro" id="IPR002893">
    <property type="entry name" value="Znf_MYND"/>
</dbReference>
<comment type="caution">
    <text evidence="6">The sequence shown here is derived from an EMBL/GenBank/DDBJ whole genome shotgun (WGS) entry which is preliminary data.</text>
</comment>
<organism evidence="6 7">
    <name type="scientific">Hypsizygus marmoreus</name>
    <name type="common">White beech mushroom</name>
    <name type="synonym">Agaricus marmoreus</name>
    <dbReference type="NCBI Taxonomy" id="39966"/>
    <lineage>
        <taxon>Eukaryota</taxon>
        <taxon>Fungi</taxon>
        <taxon>Dikarya</taxon>
        <taxon>Basidiomycota</taxon>
        <taxon>Agaricomycotina</taxon>
        <taxon>Agaricomycetes</taxon>
        <taxon>Agaricomycetidae</taxon>
        <taxon>Agaricales</taxon>
        <taxon>Tricholomatineae</taxon>
        <taxon>Lyophyllaceae</taxon>
        <taxon>Hypsizygus</taxon>
    </lineage>
</organism>
<reference evidence="6" key="1">
    <citation type="submission" date="2018-04" db="EMBL/GenBank/DDBJ databases">
        <title>Whole genome sequencing of Hypsizygus marmoreus.</title>
        <authorList>
            <person name="Choi I.-G."/>
            <person name="Min B."/>
            <person name="Kim J.-G."/>
            <person name="Kim S."/>
            <person name="Oh Y.-L."/>
            <person name="Kong W.-S."/>
            <person name="Park H."/>
            <person name="Jeong J."/>
            <person name="Song E.-S."/>
        </authorList>
    </citation>
    <scope>NUCLEOTIDE SEQUENCE [LARGE SCALE GENOMIC DNA]</scope>
    <source>
        <strain evidence="6">51987-8</strain>
    </source>
</reference>
<evidence type="ECO:0000313" key="6">
    <source>
        <dbReference type="EMBL" id="RDB15815.1"/>
    </source>
</evidence>
<feature type="domain" description="MYND-type" evidence="5">
    <location>
        <begin position="255"/>
        <end position="301"/>
    </location>
</feature>
<dbReference type="InParanoid" id="A0A369J5Y3"/>
<dbReference type="STRING" id="39966.A0A369J5Y3"/>
<dbReference type="SUPFAM" id="SSF144232">
    <property type="entry name" value="HIT/MYND zinc finger-like"/>
    <property type="match status" value="1"/>
</dbReference>
<dbReference type="Gene3D" id="6.10.140.2220">
    <property type="match status" value="1"/>
</dbReference>
<keyword evidence="1" id="KW-0479">Metal-binding</keyword>
<keyword evidence="2 4" id="KW-0863">Zinc-finger</keyword>
<dbReference type="Proteomes" id="UP000076154">
    <property type="component" value="Unassembled WGS sequence"/>
</dbReference>
<protein>
    <recommendedName>
        <fullName evidence="5">MYND-type domain-containing protein</fullName>
    </recommendedName>
</protein>
<dbReference type="OrthoDB" id="3188288at2759"/>
<gene>
    <name evidence="6" type="ORF">Hypma_003629</name>
</gene>
<dbReference type="AlphaFoldDB" id="A0A369J5Y3"/>
<keyword evidence="7" id="KW-1185">Reference proteome</keyword>
<dbReference type="EMBL" id="LUEZ02000138">
    <property type="protein sequence ID" value="RDB15815.1"/>
    <property type="molecule type" value="Genomic_DNA"/>
</dbReference>
<evidence type="ECO:0000256" key="3">
    <source>
        <dbReference type="ARBA" id="ARBA00022833"/>
    </source>
</evidence>
<evidence type="ECO:0000259" key="5">
    <source>
        <dbReference type="PROSITE" id="PS50865"/>
    </source>
</evidence>
<keyword evidence="3" id="KW-0862">Zinc</keyword>
<evidence type="ECO:0000256" key="4">
    <source>
        <dbReference type="PROSITE-ProRule" id="PRU00134"/>
    </source>
</evidence>
<evidence type="ECO:0000256" key="1">
    <source>
        <dbReference type="ARBA" id="ARBA00022723"/>
    </source>
</evidence>
<dbReference type="Pfam" id="PF01753">
    <property type="entry name" value="zf-MYND"/>
    <property type="match status" value="1"/>
</dbReference>
<dbReference type="GO" id="GO:0008270">
    <property type="term" value="F:zinc ion binding"/>
    <property type="evidence" value="ECO:0007669"/>
    <property type="project" value="UniProtKB-KW"/>
</dbReference>
<accession>A0A369J5Y3</accession>
<evidence type="ECO:0000256" key="2">
    <source>
        <dbReference type="ARBA" id="ARBA00022771"/>
    </source>
</evidence>
<name>A0A369J5Y3_HYPMA</name>
<sequence>MASFYRQMEIGGRKIPDYEDGAMAWNAGWERVATATSHVFNENPPTPVSASEASEYILVHYQDMYRAVCTIQYNLTVTAMYMPTGFEREWQAAKPTVRRDHFLEGHIRVSILGHEDFRAHCGDITLASLEKTNGGGFLKLLKEYLHDDPSDVPTTPITYPYKATSGMPLPDSTNNVAQASASLERDLYLGFFLFHTLNSWKGDPRPRSGQSTKTSFKEDLDPEMMKRFKSTMKPSEYKQMKQAMLSKYAAADRCCEGCGKPESTTMKHMQCKKCADLLNRRMCYCSRQCQKDDWPRHKKICGKKMTLEAAQSTTLPSRVPAAVNHPDTVKIGPVVGGYTRSVALTAQVNRLHTMPEVDYFIAKASGEFSPLFLDAVPDFRTAFHEIRDRALTTGDRSAAAALGEFVLLIGAAAVPDGPLPLQPVMDQLVSEYGESIKQDIHVLEAISYHHHNSIVPEKMQVERKSDGHEVFDVTVLPKNWQAIEDHFAKYNRKKDPVWNPVFRAKYFAA</sequence>